<dbReference type="Gene3D" id="6.10.10.80">
    <property type="entry name" value="Small, acid-soluble spore protein, alpha/beta type-like"/>
    <property type="match status" value="1"/>
</dbReference>
<dbReference type="Pfam" id="PF00269">
    <property type="entry name" value="SASP"/>
    <property type="match status" value="1"/>
</dbReference>
<dbReference type="InterPro" id="IPR001448">
    <property type="entry name" value="SASP_alpha/beta-type"/>
</dbReference>
<dbReference type="GO" id="GO:0003690">
    <property type="term" value="F:double-stranded DNA binding"/>
    <property type="evidence" value="ECO:0007669"/>
    <property type="project" value="InterPro"/>
</dbReference>
<gene>
    <name evidence="3" type="primary">sspF</name>
    <name evidence="3" type="ORF">SCFA_2310003</name>
</gene>
<evidence type="ECO:0000313" key="3">
    <source>
        <dbReference type="EMBL" id="VFU13831.1"/>
    </source>
</evidence>
<reference evidence="3" key="1">
    <citation type="submission" date="2019-03" db="EMBL/GenBank/DDBJ databases">
        <authorList>
            <person name="Hao L."/>
        </authorList>
    </citation>
    <scope>NUCLEOTIDE SEQUENCE</scope>
</reference>
<dbReference type="PROSITE" id="PS00304">
    <property type="entry name" value="SASP_1"/>
    <property type="match status" value="1"/>
</dbReference>
<name>A0A485M4F5_9ZZZZ</name>
<evidence type="ECO:0000256" key="1">
    <source>
        <dbReference type="ARBA" id="ARBA00005442"/>
    </source>
</evidence>
<evidence type="ECO:0000256" key="2">
    <source>
        <dbReference type="ARBA" id="ARBA00023125"/>
    </source>
</evidence>
<organism evidence="3">
    <name type="scientific">anaerobic digester metagenome</name>
    <dbReference type="NCBI Taxonomy" id="1263854"/>
    <lineage>
        <taxon>unclassified sequences</taxon>
        <taxon>metagenomes</taxon>
        <taxon>ecological metagenomes</taxon>
    </lineage>
</organism>
<dbReference type="GO" id="GO:0006265">
    <property type="term" value="P:DNA topological change"/>
    <property type="evidence" value="ECO:0007669"/>
    <property type="project" value="InterPro"/>
</dbReference>
<dbReference type="AlphaFoldDB" id="A0A485M4F5"/>
<dbReference type="EMBL" id="CAADRN010000148">
    <property type="protein sequence ID" value="VFU13831.1"/>
    <property type="molecule type" value="Genomic_DNA"/>
</dbReference>
<dbReference type="InterPro" id="IPR018126">
    <property type="entry name" value="SASP_alpha/beta-type_CS"/>
</dbReference>
<proteinExistence type="inferred from homology"/>
<sequence length="68" mass="7426">MSRRRGGVMSERLKYELADELGVGDVVRRDGGYFGNVSSKDCGNMVRLAIERAERSMTGNGSQFQGAP</sequence>
<dbReference type="InterPro" id="IPR038300">
    <property type="entry name" value="SASP_sf_alpha/beta"/>
</dbReference>
<protein>
    <submittedName>
        <fullName evidence="3">Small acid-soluble spore protein (Alpha/beta-type SASP)</fullName>
    </submittedName>
</protein>
<keyword evidence="2" id="KW-0238">DNA-binding</keyword>
<accession>A0A485M4F5</accession>
<comment type="similarity">
    <text evidence="1">Belongs to the alpha/beta-type SASP family.</text>
</comment>